<protein>
    <submittedName>
        <fullName evidence="1">Uncharacterized protein</fullName>
    </submittedName>
</protein>
<keyword evidence="2" id="KW-1185">Reference proteome</keyword>
<dbReference type="EMBL" id="JAOYFB010000039">
    <property type="protein sequence ID" value="KAK4029098.1"/>
    <property type="molecule type" value="Genomic_DNA"/>
</dbReference>
<proteinExistence type="predicted"/>
<comment type="caution">
    <text evidence="1">The sequence shown here is derived from an EMBL/GenBank/DDBJ whole genome shotgun (WGS) entry which is preliminary data.</text>
</comment>
<accession>A0ABR0AVF4</accession>
<evidence type="ECO:0000313" key="2">
    <source>
        <dbReference type="Proteomes" id="UP001234178"/>
    </source>
</evidence>
<organism evidence="1 2">
    <name type="scientific">Daphnia magna</name>
    <dbReference type="NCBI Taxonomy" id="35525"/>
    <lineage>
        <taxon>Eukaryota</taxon>
        <taxon>Metazoa</taxon>
        <taxon>Ecdysozoa</taxon>
        <taxon>Arthropoda</taxon>
        <taxon>Crustacea</taxon>
        <taxon>Branchiopoda</taxon>
        <taxon>Diplostraca</taxon>
        <taxon>Cladocera</taxon>
        <taxon>Anomopoda</taxon>
        <taxon>Daphniidae</taxon>
        <taxon>Daphnia</taxon>
    </lineage>
</organism>
<evidence type="ECO:0000313" key="1">
    <source>
        <dbReference type="EMBL" id="KAK4029098.1"/>
    </source>
</evidence>
<reference evidence="1 2" key="1">
    <citation type="journal article" date="2023" name="Nucleic Acids Res.">
        <title>The hologenome of Daphnia magna reveals possible DNA methylation and microbiome-mediated evolution of the host genome.</title>
        <authorList>
            <person name="Chaturvedi A."/>
            <person name="Li X."/>
            <person name="Dhandapani V."/>
            <person name="Marshall H."/>
            <person name="Kissane S."/>
            <person name="Cuenca-Cambronero M."/>
            <person name="Asole G."/>
            <person name="Calvet F."/>
            <person name="Ruiz-Romero M."/>
            <person name="Marangio P."/>
            <person name="Guigo R."/>
            <person name="Rago D."/>
            <person name="Mirbahai L."/>
            <person name="Eastwood N."/>
            <person name="Colbourne J.K."/>
            <person name="Zhou J."/>
            <person name="Mallon E."/>
            <person name="Orsini L."/>
        </authorList>
    </citation>
    <scope>NUCLEOTIDE SEQUENCE [LARGE SCALE GENOMIC DNA]</scope>
    <source>
        <strain evidence="1">LRV0_1</strain>
    </source>
</reference>
<dbReference type="Proteomes" id="UP001234178">
    <property type="component" value="Unassembled WGS sequence"/>
</dbReference>
<sequence length="145" mass="16655">MSAENDWKFMAEAVGGGNREEEESVRERERGRPAVDLFVGWVLYSPSGREGRYIIRNAGHGTHIGRKRACNGLSLSSFLSFRFLGFLKKKNGTPIKIDHGPITRVDVRVLLECDKNVSYTYEKRKKVKLDKITRSQLVEEQQQKR</sequence>
<gene>
    <name evidence="1" type="ORF">OUZ56_022108</name>
</gene>
<name>A0ABR0AVF4_9CRUS</name>